<evidence type="ECO:0000313" key="2">
    <source>
        <dbReference type="Proteomes" id="UP000003299"/>
    </source>
</evidence>
<gene>
    <name evidence="1" type="ORF">XVE_1146</name>
</gene>
<proteinExistence type="predicted"/>
<reference evidence="1 2" key="1">
    <citation type="journal article" date="2011" name="BMC Genomics">
        <title>Comparative genomics reveals diversity among xanthomonads infecting tomato and pepper.</title>
        <authorList>
            <person name="Potnis N."/>
            <person name="Krasileva K."/>
            <person name="Chow V."/>
            <person name="Almeida N.F."/>
            <person name="Patil P.B."/>
            <person name="Ryan R.P."/>
            <person name="Sharlach M."/>
            <person name="Behlau F."/>
            <person name="Dow J.M."/>
            <person name="Momol M.T."/>
            <person name="White F.F."/>
            <person name="Preston J.F."/>
            <person name="Vinatzer B.A."/>
            <person name="Koebnik R."/>
            <person name="Setubal J.C."/>
            <person name="Norman D.J."/>
            <person name="Staskawicz B.J."/>
            <person name="Jones J.B."/>
        </authorList>
    </citation>
    <scope>NUCLEOTIDE SEQUENCE [LARGE SCALE GENOMIC DNA]</scope>
    <source>
        <strain evidence="1 2">ATCC 35937</strain>
    </source>
</reference>
<name>F0BAM9_9XANT</name>
<evidence type="ECO:0000313" key="1">
    <source>
        <dbReference type="EMBL" id="EGD10487.1"/>
    </source>
</evidence>
<dbReference type="KEGG" id="xve:BJD12_18485"/>
<dbReference type="AlphaFoldDB" id="F0BAM9"/>
<dbReference type="EMBL" id="AEQV01000028">
    <property type="protein sequence ID" value="EGD10487.1"/>
    <property type="molecule type" value="Genomic_DNA"/>
</dbReference>
<comment type="caution">
    <text evidence="1">The sequence shown here is derived from an EMBL/GenBank/DDBJ whole genome shotgun (WGS) entry which is preliminary data.</text>
</comment>
<protein>
    <submittedName>
        <fullName evidence="1">Uncharacterized protein</fullName>
    </submittedName>
</protein>
<dbReference type="Proteomes" id="UP000003299">
    <property type="component" value="Unassembled WGS sequence"/>
</dbReference>
<accession>F0BAM9</accession>
<organism evidence="1 2">
    <name type="scientific">Xanthomonas vesicatoria ATCC 35937</name>
    <dbReference type="NCBI Taxonomy" id="925775"/>
    <lineage>
        <taxon>Bacteria</taxon>
        <taxon>Pseudomonadati</taxon>
        <taxon>Pseudomonadota</taxon>
        <taxon>Gammaproteobacteria</taxon>
        <taxon>Lysobacterales</taxon>
        <taxon>Lysobacteraceae</taxon>
        <taxon>Xanthomonas</taxon>
    </lineage>
</organism>
<sequence length="196" mass="20525">MRNIPVTEQIAHIELKPLTWTLGIGAEAAQGSPATVGSMQMTAVASMYALVTTDGLDLAPFTWEVSISDRPAIGLPPPPHTVGMVSCYPLVGGTEPMVSCYPLVGGTEPMVSCYPLVGGTEPGAELAAFVTLTTEAMRNLVSSAANGFVPTAITLEVRTKPGEATPEGFAFSWDTDNEPEIEIAKVEVFTTRAGTP</sequence>